<dbReference type="OrthoDB" id="3971593at2759"/>
<dbReference type="InterPro" id="IPR035991">
    <property type="entry name" value="Casein_kinase_II_beta-like"/>
</dbReference>
<proteinExistence type="inferred from homology"/>
<dbReference type="PRINTS" id="PR00472">
    <property type="entry name" value="CASNKINASEII"/>
</dbReference>
<dbReference type="GeneID" id="24919790"/>
<dbReference type="SMART" id="SM01085">
    <property type="entry name" value="CK_II_beta"/>
    <property type="match status" value="1"/>
</dbReference>
<dbReference type="Pfam" id="PF01214">
    <property type="entry name" value="CK_II_beta"/>
    <property type="match status" value="1"/>
</dbReference>
<dbReference type="SUPFAM" id="SSF57798">
    <property type="entry name" value="Casein kinase II beta subunit"/>
    <property type="match status" value="1"/>
</dbReference>
<dbReference type="EMBL" id="FN668650">
    <property type="protein sequence ID" value="CBK22522.2"/>
    <property type="molecule type" value="Genomic_DNA"/>
</dbReference>
<dbReference type="GO" id="GO:0005737">
    <property type="term" value="C:cytoplasm"/>
    <property type="evidence" value="ECO:0007669"/>
    <property type="project" value="TreeGrafter"/>
</dbReference>
<dbReference type="InParanoid" id="D8M3P9"/>
<dbReference type="AlphaFoldDB" id="D8M3P9"/>
<comment type="subunit">
    <text evidence="2">Tetramer of two alpha and two beta subunits.</text>
</comment>
<sequence length="202" mass="23008">MDSKLPGKGMDSSSTWEEVLLSSPSYIFLIPISPEFYSNVDNLKDIVSDESELQMLISNVFKLPFDSANESESDEEEEKRENRYREFYAAVHRRYILTEDGMNHILKRQSSGAFGECPCCRCQYAHLFPAALSDLFGDDSVKLFCPSCKEVYNTPSPFNRVDGAYFGSAFIPTLVKEHPEVLLNPGAKYEPRIFGYKIHCTR</sequence>
<evidence type="ECO:0000256" key="1">
    <source>
        <dbReference type="ARBA" id="ARBA00006941"/>
    </source>
</evidence>
<dbReference type="PANTHER" id="PTHR11740">
    <property type="entry name" value="CASEIN KINASE II SUBUNIT BETA"/>
    <property type="match status" value="1"/>
</dbReference>
<protein>
    <recommendedName>
        <fullName evidence="2">Casein kinase II subunit beta</fullName>
        <shortName evidence="2">CK II beta</shortName>
    </recommendedName>
</protein>
<evidence type="ECO:0000313" key="4">
    <source>
        <dbReference type="Proteomes" id="UP000008312"/>
    </source>
</evidence>
<reference evidence="3" key="1">
    <citation type="submission" date="2010-02" db="EMBL/GenBank/DDBJ databases">
        <title>Sequencing and annotation of the Blastocystis hominis genome.</title>
        <authorList>
            <person name="Wincker P."/>
        </authorList>
    </citation>
    <scope>NUCLEOTIDE SEQUENCE</scope>
    <source>
        <strain evidence="3">Singapore isolate B</strain>
    </source>
</reference>
<dbReference type="PANTHER" id="PTHR11740:SF0">
    <property type="entry name" value="CASEIN KINASE II SUBUNIT BETA"/>
    <property type="match status" value="1"/>
</dbReference>
<gene>
    <name evidence="3" type="ORF">GSBLH_T00002637001</name>
</gene>
<dbReference type="InterPro" id="IPR000704">
    <property type="entry name" value="Casein_kinase_II_reg-sub"/>
</dbReference>
<dbReference type="Gene3D" id="1.10.1820.10">
    <property type="entry name" value="protein kinase ck2 holoenzyme, chain C, domain 1"/>
    <property type="match status" value="1"/>
</dbReference>
<evidence type="ECO:0000256" key="2">
    <source>
        <dbReference type="RuleBase" id="RU361268"/>
    </source>
</evidence>
<accession>D8M3P9</accession>
<name>D8M3P9_BLAHO</name>
<organism evidence="3">
    <name type="scientific">Blastocystis hominis</name>
    <dbReference type="NCBI Taxonomy" id="12968"/>
    <lineage>
        <taxon>Eukaryota</taxon>
        <taxon>Sar</taxon>
        <taxon>Stramenopiles</taxon>
        <taxon>Bigyra</taxon>
        <taxon>Opalozoa</taxon>
        <taxon>Opalinata</taxon>
        <taxon>Blastocystidae</taxon>
        <taxon>Blastocystis</taxon>
    </lineage>
</organism>
<dbReference type="FunFam" id="2.20.25.20:FF:000001">
    <property type="entry name" value="Casein kinase II subunit beta"/>
    <property type="match status" value="1"/>
</dbReference>
<dbReference type="GO" id="GO:0005956">
    <property type="term" value="C:protein kinase CK2 complex"/>
    <property type="evidence" value="ECO:0007669"/>
    <property type="project" value="UniProtKB-UniRule"/>
</dbReference>
<dbReference type="RefSeq" id="XP_012896570.1">
    <property type="nucleotide sequence ID" value="XM_013041116.1"/>
</dbReference>
<dbReference type="GO" id="GO:0019887">
    <property type="term" value="F:protein kinase regulator activity"/>
    <property type="evidence" value="ECO:0007669"/>
    <property type="project" value="InterPro"/>
</dbReference>
<dbReference type="InterPro" id="IPR016149">
    <property type="entry name" value="Casein_kin_II_reg-sub_N"/>
</dbReference>
<dbReference type="Proteomes" id="UP000008312">
    <property type="component" value="Unassembled WGS sequence"/>
</dbReference>
<comment type="similarity">
    <text evidence="1 2">Belongs to the casein kinase 2 subunit beta family.</text>
</comment>
<dbReference type="Gene3D" id="2.20.25.20">
    <property type="match status" value="1"/>
</dbReference>
<dbReference type="OMA" id="NYSHYEL"/>
<keyword evidence="4" id="KW-1185">Reference proteome</keyword>
<evidence type="ECO:0000313" key="3">
    <source>
        <dbReference type="EMBL" id="CBK22522.2"/>
    </source>
</evidence>